<organism evidence="2 3">
    <name type="scientific">Dichanthelium oligosanthes</name>
    <dbReference type="NCBI Taxonomy" id="888268"/>
    <lineage>
        <taxon>Eukaryota</taxon>
        <taxon>Viridiplantae</taxon>
        <taxon>Streptophyta</taxon>
        <taxon>Embryophyta</taxon>
        <taxon>Tracheophyta</taxon>
        <taxon>Spermatophyta</taxon>
        <taxon>Magnoliopsida</taxon>
        <taxon>Liliopsida</taxon>
        <taxon>Poales</taxon>
        <taxon>Poaceae</taxon>
        <taxon>PACMAD clade</taxon>
        <taxon>Panicoideae</taxon>
        <taxon>Panicodae</taxon>
        <taxon>Paniceae</taxon>
        <taxon>Dichantheliinae</taxon>
        <taxon>Dichanthelium</taxon>
    </lineage>
</organism>
<evidence type="ECO:0000256" key="1">
    <source>
        <dbReference type="SAM" id="SignalP"/>
    </source>
</evidence>
<sequence length="155" mass="16746">MVLAVGSTSLCWVDLLTGVLVYSHHTAAADGDDTLQMIPLFHFIPLPLGMETIYTPYDASKTTGEFECPRGKEVADEGESRSNPAARTSVWISKEKEAKPLVGVSPGVGEPTLLYNAGGLGGRACFQWWVCKVYQQNWAIRIFKLSSGGFAMCAG</sequence>
<evidence type="ECO:0000313" key="2">
    <source>
        <dbReference type="EMBL" id="OEL19283.1"/>
    </source>
</evidence>
<feature type="chain" id="PRO_5009187614" evidence="1">
    <location>
        <begin position="19"/>
        <end position="155"/>
    </location>
</feature>
<evidence type="ECO:0000313" key="3">
    <source>
        <dbReference type="Proteomes" id="UP000095767"/>
    </source>
</evidence>
<dbReference type="EMBL" id="LWDX02054063">
    <property type="protein sequence ID" value="OEL19283.1"/>
    <property type="molecule type" value="Genomic_DNA"/>
</dbReference>
<accession>A0A1E5V293</accession>
<proteinExistence type="predicted"/>
<feature type="signal peptide" evidence="1">
    <location>
        <begin position="1"/>
        <end position="18"/>
    </location>
</feature>
<keyword evidence="3" id="KW-1185">Reference proteome</keyword>
<gene>
    <name evidence="2" type="ORF">BAE44_0019697</name>
</gene>
<keyword evidence="1" id="KW-0732">Signal</keyword>
<name>A0A1E5V293_9POAL</name>
<comment type="caution">
    <text evidence="2">The sequence shown here is derived from an EMBL/GenBank/DDBJ whole genome shotgun (WGS) entry which is preliminary data.</text>
</comment>
<dbReference type="AlphaFoldDB" id="A0A1E5V293"/>
<protein>
    <submittedName>
        <fullName evidence="2">Uncharacterized protein</fullName>
    </submittedName>
</protein>
<dbReference type="Proteomes" id="UP000095767">
    <property type="component" value="Unassembled WGS sequence"/>
</dbReference>
<reference evidence="2 3" key="1">
    <citation type="submission" date="2016-09" db="EMBL/GenBank/DDBJ databases">
        <title>The draft genome of Dichanthelium oligosanthes: A C3 panicoid grass species.</title>
        <authorList>
            <person name="Studer A.J."/>
            <person name="Schnable J.C."/>
            <person name="Brutnell T.P."/>
        </authorList>
    </citation>
    <scope>NUCLEOTIDE SEQUENCE [LARGE SCALE GENOMIC DNA]</scope>
    <source>
        <strain evidence="3">cv. Kellogg 1175</strain>
        <tissue evidence="2">Leaf</tissue>
    </source>
</reference>